<dbReference type="InterPro" id="IPR029063">
    <property type="entry name" value="SAM-dependent_MTases_sf"/>
</dbReference>
<feature type="transmembrane region" description="Helical" evidence="5">
    <location>
        <begin position="394"/>
        <end position="414"/>
    </location>
</feature>
<dbReference type="PANTHER" id="PTHR43317:SF1">
    <property type="entry name" value="THERMOSPERMINE SYNTHASE ACAULIS5"/>
    <property type="match status" value="1"/>
</dbReference>
<evidence type="ECO:0000256" key="3">
    <source>
        <dbReference type="ARBA" id="ARBA00023115"/>
    </source>
</evidence>
<dbReference type="GO" id="GO:0006596">
    <property type="term" value="P:polyamine biosynthetic process"/>
    <property type="evidence" value="ECO:0007669"/>
    <property type="project" value="UniProtKB-UniRule"/>
</dbReference>
<evidence type="ECO:0000256" key="4">
    <source>
        <dbReference type="PROSITE-ProRule" id="PRU00354"/>
    </source>
</evidence>
<dbReference type="Pfam" id="PF01564">
    <property type="entry name" value="Spermine_synth"/>
    <property type="match status" value="1"/>
</dbReference>
<dbReference type="EMBL" id="VOBQ01000016">
    <property type="protein sequence ID" value="TWO69065.1"/>
    <property type="molecule type" value="Genomic_DNA"/>
</dbReference>
<dbReference type="PROSITE" id="PS51006">
    <property type="entry name" value="PABS_2"/>
    <property type="match status" value="1"/>
</dbReference>
<accession>A0A562ZL52</accession>
<name>A0A562ZL52_9BURK</name>
<evidence type="ECO:0000256" key="5">
    <source>
        <dbReference type="SAM" id="Phobius"/>
    </source>
</evidence>
<comment type="caution">
    <text evidence="7">The sequence shown here is derived from an EMBL/GenBank/DDBJ whole genome shotgun (WGS) entry which is preliminary data.</text>
</comment>
<dbReference type="InterPro" id="IPR036259">
    <property type="entry name" value="MFS_trans_sf"/>
</dbReference>
<feature type="transmembrane region" description="Helical" evidence="5">
    <location>
        <begin position="49"/>
        <end position="69"/>
    </location>
</feature>
<feature type="transmembrane region" description="Helical" evidence="5">
    <location>
        <begin position="114"/>
        <end position="143"/>
    </location>
</feature>
<feature type="transmembrane region" description="Helical" evidence="5">
    <location>
        <begin position="234"/>
        <end position="257"/>
    </location>
</feature>
<dbReference type="AlphaFoldDB" id="A0A562ZL52"/>
<dbReference type="PANTHER" id="PTHR43317">
    <property type="entry name" value="THERMOSPERMINE SYNTHASE ACAULIS5"/>
    <property type="match status" value="1"/>
</dbReference>
<dbReference type="SUPFAM" id="SSF53335">
    <property type="entry name" value="S-adenosyl-L-methionine-dependent methyltransferases"/>
    <property type="match status" value="1"/>
</dbReference>
<comment type="similarity">
    <text evidence="1">Belongs to the spermidine/spermine synthase family.</text>
</comment>
<dbReference type="GO" id="GO:0016740">
    <property type="term" value="F:transferase activity"/>
    <property type="evidence" value="ECO:0007669"/>
    <property type="project" value="UniProtKB-UniRule"/>
</dbReference>
<keyword evidence="2 4" id="KW-0808">Transferase</keyword>
<dbReference type="InterPro" id="IPR030374">
    <property type="entry name" value="PABS"/>
</dbReference>
<feature type="transmembrane region" description="Helical" evidence="5">
    <location>
        <begin position="349"/>
        <end position="382"/>
    </location>
</feature>
<evidence type="ECO:0000256" key="1">
    <source>
        <dbReference type="ARBA" id="ARBA00007867"/>
    </source>
</evidence>
<dbReference type="CDD" id="cd02440">
    <property type="entry name" value="AdoMet_MTases"/>
    <property type="match status" value="1"/>
</dbReference>
<reference evidence="7 8" key="1">
    <citation type="submission" date="2019-07" db="EMBL/GenBank/DDBJ databases">
        <title>Caenimonas sedimenti sp. nov., isolated from activated sludge.</title>
        <authorList>
            <person name="Xu J."/>
        </authorList>
    </citation>
    <scope>NUCLEOTIDE SEQUENCE [LARGE SCALE GENOMIC DNA]</scope>
    <source>
        <strain evidence="7 8">HX-9-20</strain>
    </source>
</reference>
<feature type="transmembrane region" description="Helical" evidence="5">
    <location>
        <begin position="453"/>
        <end position="475"/>
    </location>
</feature>
<keyword evidence="5" id="KW-1133">Transmembrane helix</keyword>
<feature type="transmembrane region" description="Helical" evidence="5">
    <location>
        <begin position="192"/>
        <end position="213"/>
    </location>
</feature>
<evidence type="ECO:0000256" key="2">
    <source>
        <dbReference type="ARBA" id="ARBA00022679"/>
    </source>
</evidence>
<evidence type="ECO:0000259" key="6">
    <source>
        <dbReference type="PROSITE" id="PS51006"/>
    </source>
</evidence>
<feature type="transmembrane region" description="Helical" evidence="5">
    <location>
        <begin position="277"/>
        <end position="296"/>
    </location>
</feature>
<dbReference type="OrthoDB" id="5516475at2"/>
<organism evidence="7 8">
    <name type="scientific">Caenimonas sedimenti</name>
    <dbReference type="NCBI Taxonomy" id="2596921"/>
    <lineage>
        <taxon>Bacteria</taxon>
        <taxon>Pseudomonadati</taxon>
        <taxon>Pseudomonadota</taxon>
        <taxon>Betaproteobacteria</taxon>
        <taxon>Burkholderiales</taxon>
        <taxon>Comamonadaceae</taxon>
        <taxon>Caenimonas</taxon>
    </lineage>
</organism>
<comment type="caution">
    <text evidence="4">Lacks conserved residue(s) required for the propagation of feature annotation.</text>
</comment>
<protein>
    <submittedName>
        <fullName evidence="7">Spermine synthase</fullName>
    </submittedName>
</protein>
<feature type="transmembrane region" description="Helical" evidence="5">
    <location>
        <begin position="164"/>
        <end position="186"/>
    </location>
</feature>
<feature type="domain" description="PABS" evidence="6">
    <location>
        <begin position="558"/>
        <end position="725"/>
    </location>
</feature>
<feature type="transmembrane region" description="Helical" evidence="5">
    <location>
        <begin position="420"/>
        <end position="441"/>
    </location>
</feature>
<keyword evidence="5" id="KW-0472">Membrane</keyword>
<feature type="transmembrane region" description="Helical" evidence="5">
    <location>
        <begin position="17"/>
        <end position="37"/>
    </location>
</feature>
<evidence type="ECO:0000313" key="7">
    <source>
        <dbReference type="EMBL" id="TWO69065.1"/>
    </source>
</evidence>
<keyword evidence="5" id="KW-0812">Transmembrane</keyword>
<evidence type="ECO:0000313" key="8">
    <source>
        <dbReference type="Proteomes" id="UP000318199"/>
    </source>
</evidence>
<dbReference type="Proteomes" id="UP000318199">
    <property type="component" value="Unassembled WGS sequence"/>
</dbReference>
<feature type="transmembrane region" description="Helical" evidence="5">
    <location>
        <begin position="308"/>
        <end position="329"/>
    </location>
</feature>
<proteinExistence type="inferred from homology"/>
<dbReference type="Gene3D" id="3.40.50.150">
    <property type="entry name" value="Vaccinia Virus protein VP39"/>
    <property type="match status" value="1"/>
</dbReference>
<dbReference type="RefSeq" id="WP_145894875.1">
    <property type="nucleotide sequence ID" value="NZ_VOBQ01000016.1"/>
</dbReference>
<feature type="transmembrane region" description="Helical" evidence="5">
    <location>
        <begin position="81"/>
        <end position="102"/>
    </location>
</feature>
<sequence>MTSTDAAAAAPTQRRVAVLYAIFFLSGFCGLIYESIWSHYLKLLLGHASYAQAVVLVVFVGGLALGAWLTGRFSERIRRPILAYAIIEAAVAALAFSFHGIFENVSAWAASEFLPAMCGAPGACSAVWLLAAALILPASILLGSTFPLMSAGVMRLGVAPGRGLSLLYFLNSLGAALGVLGSGFFLLPALGLPGTILLAGAFNVLVALAAYITDSVGRKPAAPAVPSAGPAAPADAIAAPLVPLLCAAAVTGLSSFIYEVVWIRMLTLVMGAATHSFELMLAPFIFGLAIGAWWIRDRIATAKSPLKLLAGIQIAMGLLAVATLPLYVACYDIMAATLRTVARTEEGYLLFNLVSVAIAAAVMLPATICAGMTLPLITALLLRRGHGERQVGQVYGVNTFGAIAGVLVAVHLLIPALGLKWSLAVAAAIDVVLGLVLWGLALRHAPAARPRAAFVWLAGGAVASLAALVAMPLLAPIDATRMASGVFRHGQARVDFGHPIIFHQDGRTATVTVIERPNGVRSLITNGKSDGATHPARKDTGPDDHTMVLLGALGPLHHPQARTAAVIGMGTGTSSAVLLEAKGLTQVDTIEIEPLMVEAAQLFRPRNAKVFDDPRSRIVIDDARAHFAKTRASYDIVVSEPSNPWVSGVAGLFTVQFYRHVSAHLAPDGHFVQWLHLYEASPELVASIIRAFAEVFPEFRAYSANDIDIVLVARNDGKLPALSPQALDSAAGLQRELLQLGIVNVAQLAAHESGRSNAIRLLANSFGAPPNSDFFPYVDHRAASDRFRGRSAKILFSLRDSPVPLLDFVAGAPGYAGQVHSATVYMPPSVRNMASSWHGLRYLRGEALKPEELAYFGSYAPDYALVRSWVADCRFPADTGGIWVSLVRVASDMIPGQTAQAAQSFWQGALRRCGAKLQPAQAVWLELFAAVAGRNPEAIHGPARQVLAQDKLLDGESRAYATLAAVSASYATGRREEAARIFVEQRQKLPPARMETGPMRYLMMLLTAKQKAKASP</sequence>
<dbReference type="SUPFAM" id="SSF103473">
    <property type="entry name" value="MFS general substrate transporter"/>
    <property type="match status" value="1"/>
</dbReference>
<keyword evidence="8" id="KW-1185">Reference proteome</keyword>
<keyword evidence="3 4" id="KW-0620">Polyamine biosynthesis</keyword>
<gene>
    <name evidence="7" type="ORF">FN976_20210</name>
</gene>